<evidence type="ECO:0000313" key="3">
    <source>
        <dbReference type="Proteomes" id="UP001235840"/>
    </source>
</evidence>
<sequence length="488" mass="56779">MDIKSLFNSFSDKLGVQPFETDEGLSINGNLYYNELLELLDEIKTLKCNLGKAVLNISQEETYRIIELPFKEDNIKSELKFFSENYKLDINLHVNKLSLLPPCYLSDFRVHVSSTLNYLIDYLREDRVIHSNKLFQEDKPTLFIVIFEDIITLENEYITITSLKHLDKYVRQVYGNTLDVIKKRNNNCKWTGFSTNITPDMFVFKQKTNRDLQDILDRYLIILSLIYLSNISERDENSNIICHFHGYKPVKVDMSGNINLESGRDLYDLFKWSYEEKTPDKLGLVRNLISLNLSENSNKNLLLLCDSASIIQEASISNYKIYLENNIKLYFDERKKVEDFIQLKLNEITSEINAVTNYITKNFGGLLLTILGAIVSYVTIPNLNVVKFSLIIYLILSSIFGLYYLTYTMVLIKQTTNNIEHSFSYFLRTFGENDLKRLKGSVIKNRLCLFYIFWTISLLLSLMIICALLYGLVNLEYILEVLNITTTS</sequence>
<proteinExistence type="predicted"/>
<comment type="caution">
    <text evidence="2">The sequence shown here is derived from an EMBL/GenBank/DDBJ whole genome shotgun (WGS) entry which is preliminary data.</text>
</comment>
<feature type="transmembrane region" description="Helical" evidence="1">
    <location>
        <begin position="447"/>
        <end position="473"/>
    </location>
</feature>
<reference evidence="2 3" key="1">
    <citation type="submission" date="2023-07" db="EMBL/GenBank/DDBJ databases">
        <title>Genomic Encyclopedia of Type Strains, Phase IV (KMG-IV): sequencing the most valuable type-strain genomes for metagenomic binning, comparative biology and taxonomic classification.</title>
        <authorList>
            <person name="Goeker M."/>
        </authorList>
    </citation>
    <scope>NUCLEOTIDE SEQUENCE [LARGE SCALE GENOMIC DNA]</scope>
    <source>
        <strain evidence="2 3">DSM 12751</strain>
    </source>
</reference>
<evidence type="ECO:0000313" key="2">
    <source>
        <dbReference type="EMBL" id="MDQ0166140.1"/>
    </source>
</evidence>
<feature type="transmembrane region" description="Helical" evidence="1">
    <location>
        <begin position="386"/>
        <end position="405"/>
    </location>
</feature>
<dbReference type="RefSeq" id="WP_307394122.1">
    <property type="nucleotide sequence ID" value="NZ_BAAADK010000048.1"/>
</dbReference>
<evidence type="ECO:0000256" key="1">
    <source>
        <dbReference type="SAM" id="Phobius"/>
    </source>
</evidence>
<dbReference type="Proteomes" id="UP001235840">
    <property type="component" value="Unassembled WGS sequence"/>
</dbReference>
<keyword evidence="1" id="KW-0472">Membrane</keyword>
<keyword evidence="1" id="KW-1133">Transmembrane helix</keyword>
<feature type="transmembrane region" description="Helical" evidence="1">
    <location>
        <begin position="363"/>
        <end position="380"/>
    </location>
</feature>
<keyword evidence="3" id="KW-1185">Reference proteome</keyword>
<organism evidence="2 3">
    <name type="scientific">Caldalkalibacillus horti</name>
    <dbReference type="NCBI Taxonomy" id="77523"/>
    <lineage>
        <taxon>Bacteria</taxon>
        <taxon>Bacillati</taxon>
        <taxon>Bacillota</taxon>
        <taxon>Bacilli</taxon>
        <taxon>Bacillales</taxon>
        <taxon>Bacillaceae</taxon>
        <taxon>Caldalkalibacillus</taxon>
    </lineage>
</organism>
<gene>
    <name evidence="2" type="ORF">J2S11_002041</name>
</gene>
<keyword evidence="1" id="KW-0812">Transmembrane</keyword>
<protein>
    <submittedName>
        <fullName evidence="2">Uncharacterized protein</fullName>
    </submittedName>
</protein>
<dbReference type="EMBL" id="JAUSTY010000007">
    <property type="protein sequence ID" value="MDQ0166140.1"/>
    <property type="molecule type" value="Genomic_DNA"/>
</dbReference>
<name>A0ABT9VZU8_9BACI</name>
<accession>A0ABT9VZU8</accession>